<sequence>MPYIITLQDAPTELPERARTDAESRFRRTLERALGGPDAVADTYRAWQQAEEASEMEMRPEDIALAKKWITAAMRARNEGFRDLGECEAYFEVRLER</sequence>
<dbReference type="Proteomes" id="UP000078084">
    <property type="component" value="Unassembled WGS sequence"/>
</dbReference>
<gene>
    <name evidence="1" type="ORF">AAV32_04220</name>
    <name evidence="2" type="ORF">EV679_1761</name>
</gene>
<dbReference type="OrthoDB" id="8689403at2"/>
<dbReference type="Proteomes" id="UP000292039">
    <property type="component" value="Unassembled WGS sequence"/>
</dbReference>
<accession>A0A171KTV1</accession>
<evidence type="ECO:0000313" key="1">
    <source>
        <dbReference type="EMBL" id="KKO72318.1"/>
    </source>
</evidence>
<dbReference type="AlphaFoldDB" id="A0A171KTV1"/>
<comment type="caution">
    <text evidence="1">The sequence shown here is derived from an EMBL/GenBank/DDBJ whole genome shotgun (WGS) entry which is preliminary data.</text>
</comment>
<evidence type="ECO:0000313" key="4">
    <source>
        <dbReference type="Proteomes" id="UP000292039"/>
    </source>
</evidence>
<name>A0A171KTV1_9BURK</name>
<reference evidence="2 4" key="2">
    <citation type="submission" date="2019-02" db="EMBL/GenBank/DDBJ databases">
        <title>Genomic Encyclopedia of Type Strains, Phase IV (KMG-IV): sequencing the most valuable type-strain genomes for metagenomic binning, comparative biology and taxonomic classification.</title>
        <authorList>
            <person name="Goeker M."/>
        </authorList>
    </citation>
    <scope>NUCLEOTIDE SEQUENCE [LARGE SCALE GENOMIC DNA]</scope>
    <source>
        <strain evidence="2 4">DSM 16618</strain>
    </source>
</reference>
<organism evidence="1 3">
    <name type="scientific">Kerstersia gyiorum</name>
    <dbReference type="NCBI Taxonomy" id="206506"/>
    <lineage>
        <taxon>Bacteria</taxon>
        <taxon>Pseudomonadati</taxon>
        <taxon>Pseudomonadota</taxon>
        <taxon>Betaproteobacteria</taxon>
        <taxon>Burkholderiales</taxon>
        <taxon>Alcaligenaceae</taxon>
        <taxon>Kerstersia</taxon>
    </lineage>
</organism>
<dbReference type="EMBL" id="SGWZ01000002">
    <property type="protein sequence ID" value="RZS70356.1"/>
    <property type="molecule type" value="Genomic_DNA"/>
</dbReference>
<protein>
    <submittedName>
        <fullName evidence="1">Uncharacterized protein</fullName>
    </submittedName>
</protein>
<dbReference type="GeneID" id="99726407"/>
<keyword evidence="3" id="KW-1185">Reference proteome</keyword>
<reference evidence="1 3" key="1">
    <citation type="submission" date="2015-04" db="EMBL/GenBank/DDBJ databases">
        <title>Genome sequence of Kerstersia gyiorum CG1.</title>
        <authorList>
            <person name="Greninger A.L."/>
            <person name="Kozyreva V."/>
            <person name="Chaturvedi V."/>
        </authorList>
    </citation>
    <scope>NUCLEOTIDE SEQUENCE [LARGE SCALE GENOMIC DNA]</scope>
    <source>
        <strain evidence="1 3">CG1</strain>
    </source>
</reference>
<evidence type="ECO:0000313" key="3">
    <source>
        <dbReference type="Proteomes" id="UP000078084"/>
    </source>
</evidence>
<evidence type="ECO:0000313" key="2">
    <source>
        <dbReference type="EMBL" id="RZS70356.1"/>
    </source>
</evidence>
<dbReference type="RefSeq" id="WP_068367988.1">
    <property type="nucleotide sequence ID" value="NZ_CBCSEB010000001.1"/>
</dbReference>
<dbReference type="EMBL" id="LBNE01000002">
    <property type="protein sequence ID" value="KKO72318.1"/>
    <property type="molecule type" value="Genomic_DNA"/>
</dbReference>
<proteinExistence type="predicted"/>